<organism evidence="1 2">
    <name type="scientific">Microvirga arabica</name>
    <dbReference type="NCBI Taxonomy" id="1128671"/>
    <lineage>
        <taxon>Bacteria</taxon>
        <taxon>Pseudomonadati</taxon>
        <taxon>Pseudomonadota</taxon>
        <taxon>Alphaproteobacteria</taxon>
        <taxon>Hyphomicrobiales</taxon>
        <taxon>Methylobacteriaceae</taxon>
        <taxon>Microvirga</taxon>
    </lineage>
</organism>
<keyword evidence="2" id="KW-1185">Reference proteome</keyword>
<sequence length="85" mass="9200">MLEPWMKLTIDTTLLGLEAQSVIGLRLAQIALGQGTPAEAQLMITEKMLAFMDAATTVATGGSTEALVEGYRRRVQAKARRLRPA</sequence>
<dbReference type="Proteomes" id="UP001593940">
    <property type="component" value="Unassembled WGS sequence"/>
</dbReference>
<evidence type="ECO:0000313" key="1">
    <source>
        <dbReference type="EMBL" id="MFC1456061.1"/>
    </source>
</evidence>
<gene>
    <name evidence="1" type="ORF">ACETIH_04835</name>
</gene>
<accession>A0ABV6Y4K8</accession>
<proteinExistence type="predicted"/>
<protein>
    <submittedName>
        <fullName evidence="1">Uncharacterized protein</fullName>
    </submittedName>
</protein>
<reference evidence="1 2" key="1">
    <citation type="submission" date="2024-09" db="EMBL/GenBank/DDBJ databases">
        <title>Nodulacao em especies de Leguminosae Basais da Amazonia e Caracterizacao dos Rizobios e Bacterias Associadas aos Nodulos.</title>
        <authorList>
            <person name="Jambeiro I.C.A."/>
            <person name="Lopes I.S."/>
            <person name="Aguiar E.R.G.R."/>
            <person name="Santos A.F.J."/>
            <person name="Dos Santos J.M.F."/>
            <person name="Gross E."/>
        </authorList>
    </citation>
    <scope>NUCLEOTIDE SEQUENCE [LARGE SCALE GENOMIC DNA]</scope>
    <source>
        <strain evidence="1 2">BRUESC1165</strain>
    </source>
</reference>
<dbReference type="EMBL" id="JBHOMY010000011">
    <property type="protein sequence ID" value="MFC1456061.1"/>
    <property type="molecule type" value="Genomic_DNA"/>
</dbReference>
<name>A0ABV6Y4K8_9HYPH</name>
<comment type="caution">
    <text evidence="1">The sequence shown here is derived from an EMBL/GenBank/DDBJ whole genome shotgun (WGS) entry which is preliminary data.</text>
</comment>
<dbReference type="RefSeq" id="WP_203273289.1">
    <property type="nucleotide sequence ID" value="NZ_JAFBID010000039.1"/>
</dbReference>
<evidence type="ECO:0000313" key="2">
    <source>
        <dbReference type="Proteomes" id="UP001593940"/>
    </source>
</evidence>